<feature type="compositionally biased region" description="Low complexity" evidence="1">
    <location>
        <begin position="1"/>
        <end position="10"/>
    </location>
</feature>
<keyword evidence="2" id="KW-1133">Transmembrane helix</keyword>
<evidence type="ECO:0000313" key="4">
    <source>
        <dbReference type="Proteomes" id="UP001596407"/>
    </source>
</evidence>
<proteinExistence type="predicted"/>
<feature type="compositionally biased region" description="Basic and acidic residues" evidence="1">
    <location>
        <begin position="11"/>
        <end position="26"/>
    </location>
</feature>
<feature type="transmembrane region" description="Helical" evidence="2">
    <location>
        <begin position="110"/>
        <end position="132"/>
    </location>
</feature>
<keyword evidence="2" id="KW-0812">Transmembrane</keyword>
<name>A0ABD5WM83_9EURY</name>
<feature type="transmembrane region" description="Helical" evidence="2">
    <location>
        <begin position="64"/>
        <end position="89"/>
    </location>
</feature>
<evidence type="ECO:0000313" key="3">
    <source>
        <dbReference type="EMBL" id="MFC7081626.1"/>
    </source>
</evidence>
<feature type="transmembrane region" description="Helical" evidence="2">
    <location>
        <begin position="35"/>
        <end position="52"/>
    </location>
</feature>
<protein>
    <submittedName>
        <fullName evidence="3">Uncharacterized protein</fullName>
    </submittedName>
</protein>
<comment type="caution">
    <text evidence="3">The sequence shown here is derived from an EMBL/GenBank/DDBJ whole genome shotgun (WGS) entry which is preliminary data.</text>
</comment>
<feature type="region of interest" description="Disordered" evidence="1">
    <location>
        <begin position="1"/>
        <end position="26"/>
    </location>
</feature>
<dbReference type="InterPro" id="IPR055692">
    <property type="entry name" value="DUF7268"/>
</dbReference>
<evidence type="ECO:0000256" key="2">
    <source>
        <dbReference type="SAM" id="Phobius"/>
    </source>
</evidence>
<keyword evidence="4" id="KW-1185">Reference proteome</keyword>
<evidence type="ECO:0000256" key="1">
    <source>
        <dbReference type="SAM" id="MobiDB-lite"/>
    </source>
</evidence>
<reference evidence="3 4" key="1">
    <citation type="journal article" date="2019" name="Int. J. Syst. Evol. Microbiol.">
        <title>The Global Catalogue of Microorganisms (GCM) 10K type strain sequencing project: providing services to taxonomists for standard genome sequencing and annotation.</title>
        <authorList>
            <consortium name="The Broad Institute Genomics Platform"/>
            <consortium name="The Broad Institute Genome Sequencing Center for Infectious Disease"/>
            <person name="Wu L."/>
            <person name="Ma J."/>
        </authorList>
    </citation>
    <scope>NUCLEOTIDE SEQUENCE [LARGE SCALE GENOMIC DNA]</scope>
    <source>
        <strain evidence="3 4">DT72</strain>
    </source>
</reference>
<dbReference type="EMBL" id="JBHSZH010000005">
    <property type="protein sequence ID" value="MFC7081626.1"/>
    <property type="molecule type" value="Genomic_DNA"/>
</dbReference>
<keyword evidence="2" id="KW-0472">Membrane</keyword>
<dbReference type="GeneID" id="79305065"/>
<dbReference type="Proteomes" id="UP001596407">
    <property type="component" value="Unassembled WGS sequence"/>
</dbReference>
<dbReference type="Pfam" id="PF23930">
    <property type="entry name" value="DUF7268"/>
    <property type="match status" value="1"/>
</dbReference>
<dbReference type="AlphaFoldDB" id="A0ABD5WM83"/>
<dbReference type="RefSeq" id="WP_276280432.1">
    <property type="nucleotide sequence ID" value="NZ_CP119809.1"/>
</dbReference>
<sequence>MSSGDSGDSGDSTRGETIRDDSPTRRERARQLGRALAFGAVLAGLAVPVLVASGESVQFASEKVFAVGALVFGFSLLGWSGSVFAGRGIENFQRHIGGRSDWSEADSRRAMAVLGSVGVGGMVGASLATLVVGSVA</sequence>
<organism evidence="3 4">
    <name type="scientific">Halorussus caseinilyticus</name>
    <dbReference type="NCBI Taxonomy" id="3034025"/>
    <lineage>
        <taxon>Archaea</taxon>
        <taxon>Methanobacteriati</taxon>
        <taxon>Methanobacteriota</taxon>
        <taxon>Stenosarchaea group</taxon>
        <taxon>Halobacteria</taxon>
        <taxon>Halobacteriales</taxon>
        <taxon>Haladaptataceae</taxon>
        <taxon>Halorussus</taxon>
    </lineage>
</organism>
<gene>
    <name evidence="3" type="ORF">ACFQJ6_17505</name>
</gene>
<accession>A0ABD5WM83</accession>